<dbReference type="InterPro" id="IPR001509">
    <property type="entry name" value="Epimerase_deHydtase"/>
</dbReference>
<reference evidence="3" key="1">
    <citation type="submission" date="2016-08" db="EMBL/GenBank/DDBJ databases">
        <authorList>
            <person name="Varghese N."/>
            <person name="Submissions Spin"/>
        </authorList>
    </citation>
    <scope>NUCLEOTIDE SEQUENCE [LARGE SCALE GENOMIC DNA]</scope>
    <source>
        <strain evidence="3">REICA_082</strain>
    </source>
</reference>
<dbReference type="SUPFAM" id="SSF51735">
    <property type="entry name" value="NAD(P)-binding Rossmann-fold domains"/>
    <property type="match status" value="1"/>
</dbReference>
<accession>A0A1C4BHT5</accession>
<dbReference type="OrthoDB" id="9801056at2"/>
<dbReference type="CDD" id="cd08946">
    <property type="entry name" value="SDR_e"/>
    <property type="match status" value="1"/>
</dbReference>
<dbReference type="EMBL" id="FMAY01000005">
    <property type="protein sequence ID" value="SCC06278.1"/>
    <property type="molecule type" value="Genomic_DNA"/>
</dbReference>
<evidence type="ECO:0000259" key="1">
    <source>
        <dbReference type="Pfam" id="PF01370"/>
    </source>
</evidence>
<proteinExistence type="predicted"/>
<dbReference type="Proteomes" id="UP000198975">
    <property type="component" value="Unassembled WGS sequence"/>
</dbReference>
<dbReference type="PANTHER" id="PTHR43245">
    <property type="entry name" value="BIFUNCTIONAL POLYMYXIN RESISTANCE PROTEIN ARNA"/>
    <property type="match status" value="1"/>
</dbReference>
<dbReference type="Pfam" id="PF01370">
    <property type="entry name" value="Epimerase"/>
    <property type="match status" value="1"/>
</dbReference>
<dbReference type="PANTHER" id="PTHR43245:SF24">
    <property type="entry name" value="DEHYDROGENASE"/>
    <property type="match status" value="1"/>
</dbReference>
<name>A0A1C4BHT5_9ENTR</name>
<dbReference type="RefSeq" id="WP_088237644.1">
    <property type="nucleotide sequence ID" value="NZ_FMAY01000005.1"/>
</dbReference>
<dbReference type="Gene3D" id="3.40.50.720">
    <property type="entry name" value="NAD(P)-binding Rossmann-like Domain"/>
    <property type="match status" value="1"/>
</dbReference>
<dbReference type="InterPro" id="IPR050177">
    <property type="entry name" value="Lipid_A_modif_metabolic_enz"/>
</dbReference>
<evidence type="ECO:0000313" key="2">
    <source>
        <dbReference type="EMBL" id="SCC06278.1"/>
    </source>
</evidence>
<organism evidence="2 3">
    <name type="scientific">Kosakonia oryzendophytica</name>
    <dbReference type="NCBI Taxonomy" id="1005665"/>
    <lineage>
        <taxon>Bacteria</taxon>
        <taxon>Pseudomonadati</taxon>
        <taxon>Pseudomonadota</taxon>
        <taxon>Gammaproteobacteria</taxon>
        <taxon>Enterobacterales</taxon>
        <taxon>Enterobacteriaceae</taxon>
        <taxon>Kosakonia</taxon>
    </lineage>
</organism>
<dbReference type="AlphaFoldDB" id="A0A1C4BHT5"/>
<evidence type="ECO:0000313" key="3">
    <source>
        <dbReference type="Proteomes" id="UP000198975"/>
    </source>
</evidence>
<keyword evidence="3" id="KW-1185">Reference proteome</keyword>
<protein>
    <submittedName>
        <fullName evidence="2">Nucleoside-diphosphate-sugar epimerase</fullName>
    </submittedName>
</protein>
<gene>
    <name evidence="2" type="ORF">GA0061071_10534</name>
</gene>
<feature type="domain" description="NAD-dependent epimerase/dehydratase" evidence="1">
    <location>
        <begin position="3"/>
        <end position="208"/>
    </location>
</feature>
<sequence>MKILITGASGFIGGRLLAYLAGIPHVEVRGVGRRPLPHSPYYRALALERLDELDFRPQVVIHAAGRASPWGTAQAYYRDNVETTRHIIAFCRRNGLPRLIFLSSAAVYYRFAHQYALHEDTAIGPPFTSEYGRSKYLAEQLLADYPGEKTVLRPCGIFGAGDSLLFPPLIAAARKRQLVRLRAENTPARTDLLHVDELCDYLWRAANHALLQPCYNLSADAPVVVETLLDEVLTQMALPLPQRTMDVATALRFAGAMERLWRWLPLRGEPPITRFGVGVFGYSATLDVTRMLADFGPPGRTFSATLSAFLQQQEKQK</sequence>
<dbReference type="InterPro" id="IPR036291">
    <property type="entry name" value="NAD(P)-bd_dom_sf"/>
</dbReference>